<comment type="function">
    <text evidence="4">Sulfurates the molybdenum cofactor. Sulfation of molybdenum is essential for xanthine dehydrogenase (XDH) and aldehyde oxidase (ADO) enzymes in which molybdenum cofactor is liganded by 1 oxygen and 1 sulfur atom in active form.</text>
</comment>
<feature type="compositionally biased region" description="Polar residues" evidence="5">
    <location>
        <begin position="584"/>
        <end position="606"/>
    </location>
</feature>
<dbReference type="SUPFAM" id="SSF141673">
    <property type="entry name" value="MOSC N-terminal domain-like"/>
    <property type="match status" value="1"/>
</dbReference>
<evidence type="ECO:0000256" key="2">
    <source>
        <dbReference type="ARBA" id="ARBA00022898"/>
    </source>
</evidence>
<dbReference type="PROSITE" id="PS51340">
    <property type="entry name" value="MOSC"/>
    <property type="match status" value="1"/>
</dbReference>
<evidence type="ECO:0000313" key="7">
    <source>
        <dbReference type="Proteomes" id="UP000694845"/>
    </source>
</evidence>
<evidence type="ECO:0000256" key="5">
    <source>
        <dbReference type="SAM" id="MobiDB-lite"/>
    </source>
</evidence>
<accession>A0A8B7XPH4</accession>
<dbReference type="InterPro" id="IPR015424">
    <property type="entry name" value="PyrdxlP-dep_Trfase"/>
</dbReference>
<dbReference type="PANTHER" id="PTHR14237:SF80">
    <property type="entry name" value="MOLYBDENUM COFACTOR SULFURASE"/>
    <property type="match status" value="1"/>
</dbReference>
<feature type="region of interest" description="Disordered" evidence="5">
    <location>
        <begin position="571"/>
        <end position="613"/>
    </location>
</feature>
<dbReference type="Gene3D" id="3.40.640.10">
    <property type="entry name" value="Type I PLP-dependent aspartate aminotransferase-like (Major domain)"/>
    <property type="match status" value="1"/>
</dbReference>
<dbReference type="InterPro" id="IPR000192">
    <property type="entry name" value="Aminotrans_V_dom"/>
</dbReference>
<dbReference type="KEGG" id="aplc:110975000"/>
<dbReference type="EC" id="2.8.1.9" evidence="4"/>
<keyword evidence="3 4" id="KW-0501">Molybdenum cofactor biosynthesis</keyword>
<sequence>METMDGYNSNIENIRKQEFPGLSDITYLDHAGATLYAKSQLASVQQDLMSHVYGNPHSPCASSKLSTDTIEQVRYRILQHFNTSPEFHSVIFTAGCTAALKLLADNFDWACHNHLSQLEETTPKSSSSQSPENPEVQSCLKQLGNVSQLSYTSVLPENLNQYSYQVISNSSQDKVQLMCSQHAMQKHLSQNTMRKAGLFCYLLDNHTSVVGMREIAKSKGVDVFCITYQDIKGNTDILIRMSGKCFQELCSSCNHPENCFVVKEGPRNCLFAYPAQSNFSGVKYPLELASEVISSSDLSPLDHWAVVLDAASLVSTSPLDLSECEADFIAISFYKMFGFPTGLGALIVRNDSAHFLHKSYFGGGTVQAYLAQHQFSVPKSSLTDHYEDGTLPFLDIIALKHGFDTLERLAGNMCSISDHTFTLAKYVHHKMSSYRHANGQPVANLFCDNDFENKEQQGPVVNFLLLRSTGEFIGYTQIEKLASLHGIHLRTGCFCNTGACQRHLDLTDEQVLSNFQTGHVCGDEVDIISGQPTGSVRISFGYMSTLADANKFLSFVEECFMEKSNQTDSTKEVNSYAVKEQTSDQDVNSIKDQFPSSSQNDNPSQTHDVKSELDELRDNSQQSCITSPTSISLPSMVVKKIIPSGKKVLTNIFLYPVKSCGAFEVSEWQIGSKGLLYDRHWMVVNENGVCLSQKREERLCLIKPVVDLNNRCLWLQCQGLSPIRVPVDVRSEISSNPSSKIHCQSKVCFDRVQTLDCGDTVANWLSDALGKKCRLLQQNPEFERNCKLVKDAASVTRSHLSLVNESPFTLLCRSSAQSLRKAIGERYTNQPIINPSENRSDPFEPITAEFPLSTEKGKGLNLHTEELIGRFRGNLVIDGWEAFDEDEWKKIQIGSHLFTVAGACVRCQMVCVDQNTAKRSTEPLLTLSFFRGKKVPFGIHLLQDEASFEGTTLRVGDDVSVIQGQ</sequence>
<feature type="modified residue" description="N6-(pyridoxal phosphate)lysine" evidence="4">
    <location>
        <position position="335"/>
    </location>
</feature>
<evidence type="ECO:0000259" key="6">
    <source>
        <dbReference type="PROSITE" id="PS51340"/>
    </source>
</evidence>
<protein>
    <recommendedName>
        <fullName evidence="4">Molybdenum cofactor sulfurase</fullName>
        <shortName evidence="4">MCS</shortName>
        <shortName evidence="4">MOS</shortName>
        <shortName evidence="4">MoCo sulfurase</shortName>
        <ecNumber evidence="4">2.8.1.9</ecNumber>
    </recommendedName>
    <alternativeName>
        <fullName evidence="4">Molybdenum cofactor sulfurtransferase</fullName>
    </alternativeName>
</protein>
<dbReference type="OMA" id="PCTRCQM"/>
<dbReference type="SUPFAM" id="SSF53383">
    <property type="entry name" value="PLP-dependent transferases"/>
    <property type="match status" value="2"/>
</dbReference>
<proteinExistence type="inferred from homology"/>
<name>A0A8B7XPH4_ACAPL</name>
<evidence type="ECO:0000256" key="1">
    <source>
        <dbReference type="ARBA" id="ARBA00022679"/>
    </source>
</evidence>
<comment type="cofactor">
    <cofactor evidence="4">
        <name>pyridoxal 5'-phosphate</name>
        <dbReference type="ChEBI" id="CHEBI:597326"/>
    </cofactor>
</comment>
<dbReference type="HAMAP" id="MF_03050">
    <property type="entry name" value="MOCOS"/>
    <property type="match status" value="1"/>
</dbReference>
<dbReference type="GO" id="GO:0006777">
    <property type="term" value="P:Mo-molybdopterin cofactor biosynthetic process"/>
    <property type="evidence" value="ECO:0007669"/>
    <property type="project" value="UniProtKB-UniRule"/>
</dbReference>
<dbReference type="GO" id="GO:0030170">
    <property type="term" value="F:pyridoxal phosphate binding"/>
    <property type="evidence" value="ECO:0007669"/>
    <property type="project" value="UniProtKB-UniRule"/>
</dbReference>
<dbReference type="InterPro" id="IPR028886">
    <property type="entry name" value="MoCo_sulfurase"/>
</dbReference>
<evidence type="ECO:0000313" key="8">
    <source>
        <dbReference type="RefSeq" id="XP_022082724.1"/>
    </source>
</evidence>
<comment type="catalytic activity">
    <reaction evidence="4">
        <text>Mo-molybdopterin + L-cysteine + AH2 = thio-Mo-molybdopterin + L-alanine + A + H2O</text>
        <dbReference type="Rhea" id="RHEA:42636"/>
        <dbReference type="ChEBI" id="CHEBI:13193"/>
        <dbReference type="ChEBI" id="CHEBI:15377"/>
        <dbReference type="ChEBI" id="CHEBI:17499"/>
        <dbReference type="ChEBI" id="CHEBI:35235"/>
        <dbReference type="ChEBI" id="CHEBI:57972"/>
        <dbReference type="ChEBI" id="CHEBI:71302"/>
        <dbReference type="ChEBI" id="CHEBI:82685"/>
        <dbReference type="EC" id="2.8.1.9"/>
    </reaction>
</comment>
<dbReference type="InterPro" id="IPR005303">
    <property type="entry name" value="MOCOS_middle"/>
</dbReference>
<dbReference type="AlphaFoldDB" id="A0A8B7XPH4"/>
<dbReference type="SUPFAM" id="SSF50800">
    <property type="entry name" value="PK beta-barrel domain-like"/>
    <property type="match status" value="1"/>
</dbReference>
<dbReference type="GeneID" id="110975000"/>
<dbReference type="RefSeq" id="XP_022082724.1">
    <property type="nucleotide sequence ID" value="XM_022227032.1"/>
</dbReference>
<comment type="similarity">
    <text evidence="4">Belongs to the class-V pyridoxal-phosphate-dependent aminotransferase family. MOCOS subfamily.</text>
</comment>
<keyword evidence="1 4" id="KW-0808">Transferase</keyword>
<dbReference type="Proteomes" id="UP000694845">
    <property type="component" value="Unplaced"/>
</dbReference>
<dbReference type="OrthoDB" id="420046at2759"/>
<keyword evidence="2 4" id="KW-0663">Pyridoxal phosphate</keyword>
<gene>
    <name evidence="8" type="primary">LOC110975000</name>
</gene>
<feature type="active site" evidence="4">
    <location>
        <position position="495"/>
    </location>
</feature>
<evidence type="ECO:0000256" key="4">
    <source>
        <dbReference type="HAMAP-Rule" id="MF_03050"/>
    </source>
</evidence>
<dbReference type="GO" id="GO:0008265">
    <property type="term" value="F:molybdenum cofactor sulfurtransferase activity"/>
    <property type="evidence" value="ECO:0007669"/>
    <property type="project" value="UniProtKB-UniRule"/>
</dbReference>
<feature type="domain" description="MOSC" evidence="6">
    <location>
        <begin position="773"/>
        <end position="962"/>
    </location>
</feature>
<dbReference type="GO" id="GO:0016829">
    <property type="term" value="F:lyase activity"/>
    <property type="evidence" value="ECO:0007669"/>
    <property type="project" value="UniProtKB-UniRule"/>
</dbReference>
<dbReference type="GO" id="GO:0030151">
    <property type="term" value="F:molybdenum ion binding"/>
    <property type="evidence" value="ECO:0007669"/>
    <property type="project" value="UniProtKB-UniRule"/>
</dbReference>
<dbReference type="Pfam" id="PF00266">
    <property type="entry name" value="Aminotran_5"/>
    <property type="match status" value="2"/>
</dbReference>
<keyword evidence="7" id="KW-1185">Reference proteome</keyword>
<organism evidence="7 8">
    <name type="scientific">Acanthaster planci</name>
    <name type="common">Crown-of-thorns starfish</name>
    <dbReference type="NCBI Taxonomy" id="133434"/>
    <lineage>
        <taxon>Eukaryota</taxon>
        <taxon>Metazoa</taxon>
        <taxon>Echinodermata</taxon>
        <taxon>Eleutherozoa</taxon>
        <taxon>Asterozoa</taxon>
        <taxon>Asteroidea</taxon>
        <taxon>Valvatacea</taxon>
        <taxon>Valvatida</taxon>
        <taxon>Acanthasteridae</taxon>
        <taxon>Acanthaster</taxon>
    </lineage>
</organism>
<dbReference type="Pfam" id="PF03476">
    <property type="entry name" value="MOSC_N"/>
    <property type="match status" value="1"/>
</dbReference>
<dbReference type="InterPro" id="IPR005302">
    <property type="entry name" value="MoCF_Sase_C"/>
</dbReference>
<dbReference type="PANTHER" id="PTHR14237">
    <property type="entry name" value="MOLYBDOPTERIN COFACTOR SULFURASE MOSC"/>
    <property type="match status" value="1"/>
</dbReference>
<reference evidence="8" key="1">
    <citation type="submission" date="2025-08" db="UniProtKB">
        <authorList>
            <consortium name="RefSeq"/>
        </authorList>
    </citation>
    <scope>IDENTIFICATION</scope>
</reference>
<evidence type="ECO:0000256" key="3">
    <source>
        <dbReference type="ARBA" id="ARBA00023150"/>
    </source>
</evidence>
<dbReference type="InterPro" id="IPR015421">
    <property type="entry name" value="PyrdxlP-dep_Trfase_major"/>
</dbReference>
<dbReference type="InterPro" id="IPR011037">
    <property type="entry name" value="Pyrv_Knase-like_insert_dom_sf"/>
</dbReference>
<dbReference type="Pfam" id="PF03473">
    <property type="entry name" value="MOSC"/>
    <property type="match status" value="1"/>
</dbReference>